<accession>F0BF75</accession>
<evidence type="ECO:0000313" key="4">
    <source>
        <dbReference type="Proteomes" id="UP000003299"/>
    </source>
</evidence>
<sequence length="156" mass="16664">MFGVVALGALLLVGGAITGRSKLLIAAQYLFLLAGAVQILAAVYLSSNQAGHLRGLIDQEKERPTEFVRAVQLTRAKIDLLDQIWRENPPDIGRLGSNIANAQKKYSDLESQQSSPDEEYLVLTQADIANALLTASSNTACGTLLVVVGTLVPLFS</sequence>
<dbReference type="KEGG" id="xve:BJD12_00390"/>
<proteinExistence type="predicted"/>
<keyword evidence="1" id="KW-1133">Transmembrane helix</keyword>
<evidence type="ECO:0000313" key="3">
    <source>
        <dbReference type="EMBL" id="EGD08878.1"/>
    </source>
</evidence>
<comment type="caution">
    <text evidence="3">The sequence shown here is derived from an EMBL/GenBank/DDBJ whole genome shotgun (WGS) entry which is preliminary data.</text>
</comment>
<name>F0BF75_9XANT</name>
<dbReference type="Proteomes" id="UP000003299">
    <property type="component" value="Unassembled WGS sequence"/>
</dbReference>
<dbReference type="AlphaFoldDB" id="F0BF75"/>
<keyword evidence="1" id="KW-0812">Transmembrane</keyword>
<organism evidence="3 4">
    <name type="scientific">Xanthomonas vesicatoria ATCC 35937</name>
    <dbReference type="NCBI Taxonomy" id="925775"/>
    <lineage>
        <taxon>Bacteria</taxon>
        <taxon>Pseudomonadati</taxon>
        <taxon>Pseudomonadota</taxon>
        <taxon>Gammaproteobacteria</taxon>
        <taxon>Lysobacterales</taxon>
        <taxon>Lysobacteraceae</taxon>
        <taxon>Xanthomonas</taxon>
    </lineage>
</organism>
<gene>
    <name evidence="3" type="ORF">XVE_2856</name>
    <name evidence="2" type="ORF">XVE_4127</name>
</gene>
<feature type="transmembrane region" description="Helical" evidence="1">
    <location>
        <begin position="26"/>
        <end position="45"/>
    </location>
</feature>
<evidence type="ECO:0000256" key="1">
    <source>
        <dbReference type="SAM" id="Phobius"/>
    </source>
</evidence>
<reference evidence="3 4" key="1">
    <citation type="journal article" date="2011" name="BMC Genomics">
        <title>Comparative genomics reveals diversity among xanthomonads infecting tomato and pepper.</title>
        <authorList>
            <person name="Potnis N."/>
            <person name="Krasileva K."/>
            <person name="Chow V."/>
            <person name="Almeida N.F."/>
            <person name="Patil P.B."/>
            <person name="Ryan R.P."/>
            <person name="Sharlach M."/>
            <person name="Behlau F."/>
            <person name="Dow J.M."/>
            <person name="Momol M.T."/>
            <person name="White F.F."/>
            <person name="Preston J.F."/>
            <person name="Vinatzer B.A."/>
            <person name="Koebnik R."/>
            <person name="Setubal J.C."/>
            <person name="Norman D.J."/>
            <person name="Staskawicz B.J."/>
            <person name="Jones J.B."/>
        </authorList>
    </citation>
    <scope>NUCLEOTIDE SEQUENCE [LARGE SCALE GENOMIC DNA]</scope>
    <source>
        <strain evidence="3 4">ATCC 35937</strain>
    </source>
</reference>
<dbReference type="EMBL" id="AEQV01000098">
    <property type="protein sequence ID" value="EGD08878.1"/>
    <property type="molecule type" value="Genomic_DNA"/>
</dbReference>
<dbReference type="EMBL" id="AEQV01000190">
    <property type="protein sequence ID" value="EGD07664.1"/>
    <property type="molecule type" value="Genomic_DNA"/>
</dbReference>
<protein>
    <submittedName>
        <fullName evidence="3">Uncharacterized protein</fullName>
    </submittedName>
</protein>
<evidence type="ECO:0000313" key="2">
    <source>
        <dbReference type="EMBL" id="EGD07664.1"/>
    </source>
</evidence>
<keyword evidence="1" id="KW-0472">Membrane</keyword>